<dbReference type="OrthoDB" id="5372081at2"/>
<dbReference type="GO" id="GO:0009002">
    <property type="term" value="F:serine-type D-Ala-D-Ala carboxypeptidase activity"/>
    <property type="evidence" value="ECO:0007669"/>
    <property type="project" value="UniProtKB-EC"/>
</dbReference>
<dbReference type="InterPro" id="IPR000667">
    <property type="entry name" value="Peptidase_S13"/>
</dbReference>
<protein>
    <submittedName>
        <fullName evidence="3">D-alanyl-D-alaninecarboxypeptidase/ D-alanyl-D-alanine-endopeptidase</fullName>
        <ecNumber evidence="3">3.4.16.4</ecNumber>
    </submittedName>
</protein>
<dbReference type="InterPro" id="IPR012338">
    <property type="entry name" value="Beta-lactam/transpept-like"/>
</dbReference>
<dbReference type="PRINTS" id="PR00922">
    <property type="entry name" value="DADACBPTASE3"/>
</dbReference>
<keyword evidence="4" id="KW-1185">Reference proteome</keyword>
<dbReference type="MEROPS" id="S13.003"/>
<evidence type="ECO:0000256" key="2">
    <source>
        <dbReference type="ARBA" id="ARBA00022801"/>
    </source>
</evidence>
<reference evidence="3 4" key="1">
    <citation type="journal article" date="2011" name="Stand. Genomic Sci.">
        <title>Complete genome sequence of Nitratifractor salsuginis type strain (E9I37-1).</title>
        <authorList>
            <person name="Anderson I."/>
            <person name="Sikorski J."/>
            <person name="Zeytun A."/>
            <person name="Nolan M."/>
            <person name="Lapidus A."/>
            <person name="Lucas S."/>
            <person name="Hammon N."/>
            <person name="Deshpande S."/>
            <person name="Cheng J.F."/>
            <person name="Tapia R."/>
            <person name="Han C."/>
            <person name="Goodwin L."/>
            <person name="Pitluck S."/>
            <person name="Liolios K."/>
            <person name="Pagani I."/>
            <person name="Ivanova N."/>
            <person name="Huntemann M."/>
            <person name="Mavromatis K."/>
            <person name="Ovchinikova G."/>
            <person name="Pati A."/>
            <person name="Chen A."/>
            <person name="Palaniappan K."/>
            <person name="Land M."/>
            <person name="Hauser L."/>
            <person name="Brambilla E.M."/>
            <person name="Ngatchou-Djao O.D."/>
            <person name="Rohde M."/>
            <person name="Tindall B.J."/>
            <person name="Goker M."/>
            <person name="Detter J.C."/>
            <person name="Woyke T."/>
            <person name="Bristow J."/>
            <person name="Eisen J.A."/>
            <person name="Markowitz V."/>
            <person name="Hugenholtz P."/>
            <person name="Klenk H.P."/>
            <person name="Kyrpides N.C."/>
        </authorList>
    </citation>
    <scope>NUCLEOTIDE SEQUENCE [LARGE SCALE GENOMIC DNA]</scope>
    <source>
        <strain evidence="4">DSM 16511 / JCM 12458 / E9I37-1</strain>
    </source>
</reference>
<comment type="similarity">
    <text evidence="1">Belongs to the peptidase S13 family.</text>
</comment>
<dbReference type="eggNOG" id="COG2027">
    <property type="taxonomic scope" value="Bacteria"/>
</dbReference>
<dbReference type="PANTHER" id="PTHR30023">
    <property type="entry name" value="D-ALANYL-D-ALANINE CARBOXYPEPTIDASE"/>
    <property type="match status" value="1"/>
</dbReference>
<keyword evidence="3" id="KW-0645">Protease</keyword>
<dbReference type="NCBIfam" id="TIGR00666">
    <property type="entry name" value="PBP4"/>
    <property type="match status" value="1"/>
</dbReference>
<name>E6X2W9_NITSE</name>
<dbReference type="PANTHER" id="PTHR30023:SF0">
    <property type="entry name" value="PENICILLIN-SENSITIVE CARBOXYPEPTIDASE A"/>
    <property type="match status" value="1"/>
</dbReference>
<dbReference type="RefSeq" id="WP_013554937.1">
    <property type="nucleotide sequence ID" value="NC_014935.1"/>
</dbReference>
<dbReference type="AlphaFoldDB" id="E6X2W9"/>
<proteinExistence type="inferred from homology"/>
<keyword evidence="3" id="KW-0121">Carboxypeptidase</keyword>
<dbReference type="Gene3D" id="3.40.710.10">
    <property type="entry name" value="DD-peptidase/beta-lactamase superfamily"/>
    <property type="match status" value="2"/>
</dbReference>
<reference evidence="4" key="2">
    <citation type="submission" date="2011-01" db="EMBL/GenBank/DDBJ databases">
        <title>The complete genome of Nitratifractor salsuginis DSM 16511.</title>
        <authorList>
            <consortium name="US DOE Joint Genome Institute (JGI-PGF)"/>
            <person name="Lucas S."/>
            <person name="Copeland A."/>
            <person name="Lapidus A."/>
            <person name="Bruce D."/>
            <person name="Goodwin L."/>
            <person name="Pitluck S."/>
            <person name="Kyrpides N."/>
            <person name="Mavromatis K."/>
            <person name="Ivanova N."/>
            <person name="Mikhailova N."/>
            <person name="Zeytun A."/>
            <person name="Detter J.C."/>
            <person name="Tapia R."/>
            <person name="Han C."/>
            <person name="Land M."/>
            <person name="Hauser L."/>
            <person name="Markowitz V."/>
            <person name="Cheng J.-F."/>
            <person name="Hugenholtz P."/>
            <person name="Woyke T."/>
            <person name="Wu D."/>
            <person name="Tindall B."/>
            <person name="Schuetze A."/>
            <person name="Brambilla E."/>
            <person name="Klenk H.-P."/>
            <person name="Eisen J.A."/>
        </authorList>
    </citation>
    <scope>NUCLEOTIDE SEQUENCE [LARGE SCALE GENOMIC DNA]</scope>
    <source>
        <strain evidence="4">DSM 16511 / JCM 12458 / E9I37-1</strain>
    </source>
</reference>
<dbReference type="GO" id="GO:0006508">
    <property type="term" value="P:proteolysis"/>
    <property type="evidence" value="ECO:0007669"/>
    <property type="project" value="InterPro"/>
</dbReference>
<dbReference type="SUPFAM" id="SSF56601">
    <property type="entry name" value="beta-lactamase/transpeptidase-like"/>
    <property type="match status" value="1"/>
</dbReference>
<dbReference type="EMBL" id="CP002452">
    <property type="protein sequence ID" value="ADV47252.1"/>
    <property type="molecule type" value="Genomic_DNA"/>
</dbReference>
<dbReference type="KEGG" id="nsa:Nitsa_2010"/>
<dbReference type="Proteomes" id="UP000008633">
    <property type="component" value="Chromosome"/>
</dbReference>
<accession>E6X2W9</accession>
<sequence length="466" mass="52046">MMRILGLLWLLISALPLAAYLPPEIHTLLDKDHIAPSQVSIYITPVKKGAALAKHNVDTRRKPASVIKLTTTYSALREFGPRWRWPTRFYYSGNFAHGVISGDLIVKAYGDPTLSCKDIPSIVKRLKKIGVRRIEGGLLIDRSFFAVGDRIHSSFDEHPYSEYNAMPDALMFDDHLCRIIVDPHSGRPEAQKKVPDPGYRILNNLKVTDQACRGRYSWPNVRVHEENGVATVSLSGALSKRCAPRYVSLVLSHPYQAFNGALRQVLQAAGITLAGPMRLGRVSEGARELLTHTSRPLIEILAKTNKKSNNLYARHIFLLLGAKRYGAPATLEKGRRAVKAILGARGILGEETILDNGCGLSRKTRTTARALHRLLQDAYRSYGWTWLGALAIAGVDGTVARRYRHSPVRRHAWLKTGTLKDAKNIAGYVKGRSGTLYNVVILYNGPERWKGKLLQDQILEWIVKNK</sequence>
<evidence type="ECO:0000313" key="4">
    <source>
        <dbReference type="Proteomes" id="UP000008633"/>
    </source>
</evidence>
<dbReference type="HOGENOM" id="CLU_017692_2_1_7"/>
<gene>
    <name evidence="3" type="ordered locus">Nitsa_2010</name>
</gene>
<evidence type="ECO:0000256" key="1">
    <source>
        <dbReference type="ARBA" id="ARBA00006096"/>
    </source>
</evidence>
<evidence type="ECO:0000313" key="3">
    <source>
        <dbReference type="EMBL" id="ADV47252.1"/>
    </source>
</evidence>
<keyword evidence="2 3" id="KW-0378">Hydrolase</keyword>
<organism evidence="3 4">
    <name type="scientific">Nitratifractor salsuginis (strain DSM 16511 / JCM 12458 / E9I37-1)</name>
    <dbReference type="NCBI Taxonomy" id="749222"/>
    <lineage>
        <taxon>Bacteria</taxon>
        <taxon>Pseudomonadati</taxon>
        <taxon>Campylobacterota</taxon>
        <taxon>Epsilonproteobacteria</taxon>
        <taxon>Campylobacterales</taxon>
        <taxon>Sulfurovaceae</taxon>
        <taxon>Nitratifractor</taxon>
    </lineage>
</organism>
<dbReference type="STRING" id="749222.Nitsa_2010"/>
<dbReference type="Pfam" id="PF02113">
    <property type="entry name" value="Peptidase_S13"/>
    <property type="match status" value="1"/>
</dbReference>
<dbReference type="Gene3D" id="3.50.80.20">
    <property type="entry name" value="D-Ala-D-Ala carboxypeptidase C, peptidase S13"/>
    <property type="match status" value="1"/>
</dbReference>
<dbReference type="EC" id="3.4.16.4" evidence="3"/>
<dbReference type="GO" id="GO:0000270">
    <property type="term" value="P:peptidoglycan metabolic process"/>
    <property type="evidence" value="ECO:0007669"/>
    <property type="project" value="TreeGrafter"/>
</dbReference>